<organism evidence="1 2">
    <name type="scientific">Pleurodeles waltl</name>
    <name type="common">Iberian ribbed newt</name>
    <dbReference type="NCBI Taxonomy" id="8319"/>
    <lineage>
        <taxon>Eukaryota</taxon>
        <taxon>Metazoa</taxon>
        <taxon>Chordata</taxon>
        <taxon>Craniata</taxon>
        <taxon>Vertebrata</taxon>
        <taxon>Euteleostomi</taxon>
        <taxon>Amphibia</taxon>
        <taxon>Batrachia</taxon>
        <taxon>Caudata</taxon>
        <taxon>Salamandroidea</taxon>
        <taxon>Salamandridae</taxon>
        <taxon>Pleurodelinae</taxon>
        <taxon>Pleurodeles</taxon>
    </lineage>
</organism>
<protein>
    <submittedName>
        <fullName evidence="1">Uncharacterized protein</fullName>
    </submittedName>
</protein>
<reference evidence="1" key="1">
    <citation type="journal article" date="2022" name="bioRxiv">
        <title>Sequencing and chromosome-scale assembly of the giantPleurodeles waltlgenome.</title>
        <authorList>
            <person name="Brown T."/>
            <person name="Elewa A."/>
            <person name="Iarovenko S."/>
            <person name="Subramanian E."/>
            <person name="Araus A.J."/>
            <person name="Petzold A."/>
            <person name="Susuki M."/>
            <person name="Suzuki K.-i.T."/>
            <person name="Hayashi T."/>
            <person name="Toyoda A."/>
            <person name="Oliveira C."/>
            <person name="Osipova E."/>
            <person name="Leigh N.D."/>
            <person name="Simon A."/>
            <person name="Yun M.H."/>
        </authorList>
    </citation>
    <scope>NUCLEOTIDE SEQUENCE</scope>
    <source>
        <strain evidence="1">20211129_DDA</strain>
        <tissue evidence="1">Liver</tissue>
    </source>
</reference>
<feature type="non-terminal residue" evidence="1">
    <location>
        <position position="1"/>
    </location>
</feature>
<proteinExistence type="predicted"/>
<name>A0AAV7VXD8_PLEWA</name>
<dbReference type="AlphaFoldDB" id="A0AAV7VXD8"/>
<feature type="non-terminal residue" evidence="1">
    <location>
        <position position="55"/>
    </location>
</feature>
<evidence type="ECO:0000313" key="2">
    <source>
        <dbReference type="Proteomes" id="UP001066276"/>
    </source>
</evidence>
<gene>
    <name evidence="1" type="ORF">NDU88_001751</name>
</gene>
<evidence type="ECO:0000313" key="1">
    <source>
        <dbReference type="EMBL" id="KAJ1206344.1"/>
    </source>
</evidence>
<accession>A0AAV7VXD8</accession>
<comment type="caution">
    <text evidence="1">The sequence shown here is derived from an EMBL/GenBank/DDBJ whole genome shotgun (WGS) entry which is preliminary data.</text>
</comment>
<keyword evidence="2" id="KW-1185">Reference proteome</keyword>
<dbReference type="Proteomes" id="UP001066276">
    <property type="component" value="Chromosome 1_2"/>
</dbReference>
<sequence>RQERIYRTRQTLFQQTEEEIYDKYRLSSAAILELIDLLNPQLQRQTVRGSAIPTH</sequence>
<dbReference type="EMBL" id="JANPWB010000002">
    <property type="protein sequence ID" value="KAJ1206344.1"/>
    <property type="molecule type" value="Genomic_DNA"/>
</dbReference>